<sequence length="169" mass="18279">MTPERSHPPVANPAFVERLAVPVRWWVIAVFFVVSVFIAIAFYLGPLNGALITAGSAVLVLAVLIPYGNARVTVDDRALTVGPNRIEWEWVGGAQALDAVEARRRLGPGADARAHLVVRPYLPEAVEVTIADRADPHPYWLVGSRRAGELAAAINARVARSQERTDADA</sequence>
<name>A0ABZ3FSU8_9ACTN</name>
<evidence type="ECO:0000313" key="2">
    <source>
        <dbReference type="EMBL" id="XAN07892.1"/>
    </source>
</evidence>
<reference evidence="2 3" key="1">
    <citation type="submission" date="2024-04" db="EMBL/GenBank/DDBJ databases">
        <title>Isolation of an actinomycete strain from pig manure.</title>
        <authorList>
            <person name="Gong T."/>
            <person name="Yu Z."/>
            <person name="An M."/>
            <person name="Wei C."/>
            <person name="Yang W."/>
            <person name="Liu L."/>
        </authorList>
    </citation>
    <scope>NUCLEOTIDE SEQUENCE [LARGE SCALE GENOMIC DNA]</scope>
    <source>
        <strain evidence="2 3">ZF39</strain>
    </source>
</reference>
<accession>A0ABZ3FSU8</accession>
<feature type="transmembrane region" description="Helical" evidence="1">
    <location>
        <begin position="50"/>
        <end position="67"/>
    </location>
</feature>
<dbReference type="Proteomes" id="UP001442841">
    <property type="component" value="Chromosome"/>
</dbReference>
<organism evidence="2 3">
    <name type="scientific">Ammonicoccus fulvus</name>
    <dbReference type="NCBI Taxonomy" id="3138240"/>
    <lineage>
        <taxon>Bacteria</taxon>
        <taxon>Bacillati</taxon>
        <taxon>Actinomycetota</taxon>
        <taxon>Actinomycetes</taxon>
        <taxon>Propionibacteriales</taxon>
        <taxon>Propionibacteriaceae</taxon>
        <taxon>Ammonicoccus</taxon>
    </lineage>
</organism>
<gene>
    <name evidence="2" type="ORF">AADG42_11440</name>
</gene>
<dbReference type="Pfam" id="PF11292">
    <property type="entry name" value="DUF3093"/>
    <property type="match status" value="1"/>
</dbReference>
<dbReference type="RefSeq" id="WP_425309351.1">
    <property type="nucleotide sequence ID" value="NZ_CP154795.1"/>
</dbReference>
<keyword evidence="1" id="KW-0812">Transmembrane</keyword>
<proteinExistence type="predicted"/>
<keyword evidence="1" id="KW-0472">Membrane</keyword>
<protein>
    <submittedName>
        <fullName evidence="2">DUF3093 domain-containing protein</fullName>
    </submittedName>
</protein>
<keyword evidence="3" id="KW-1185">Reference proteome</keyword>
<evidence type="ECO:0000313" key="3">
    <source>
        <dbReference type="Proteomes" id="UP001442841"/>
    </source>
</evidence>
<evidence type="ECO:0000256" key="1">
    <source>
        <dbReference type="SAM" id="Phobius"/>
    </source>
</evidence>
<keyword evidence="1" id="KW-1133">Transmembrane helix</keyword>
<dbReference type="EMBL" id="CP154795">
    <property type="protein sequence ID" value="XAN07892.1"/>
    <property type="molecule type" value="Genomic_DNA"/>
</dbReference>
<feature type="transmembrane region" description="Helical" evidence="1">
    <location>
        <begin position="25"/>
        <end position="44"/>
    </location>
</feature>
<dbReference type="InterPro" id="IPR021443">
    <property type="entry name" value="DUF3093"/>
</dbReference>